<proteinExistence type="predicted"/>
<protein>
    <submittedName>
        <fullName evidence="1">Uncharacterized protein</fullName>
    </submittedName>
</protein>
<organism evidence="1 2">
    <name type="scientific">Weissella viridescens</name>
    <name type="common">Lactobacillus viridescens</name>
    <dbReference type="NCBI Taxonomy" id="1629"/>
    <lineage>
        <taxon>Bacteria</taxon>
        <taxon>Bacillati</taxon>
        <taxon>Bacillota</taxon>
        <taxon>Bacilli</taxon>
        <taxon>Lactobacillales</taxon>
        <taxon>Lactobacillaceae</taxon>
        <taxon>Weissella</taxon>
    </lineage>
</organism>
<dbReference type="Proteomes" id="UP000254621">
    <property type="component" value="Unassembled WGS sequence"/>
</dbReference>
<dbReference type="AlphaFoldDB" id="A0A380P1Z9"/>
<reference evidence="1 2" key="1">
    <citation type="submission" date="2018-06" db="EMBL/GenBank/DDBJ databases">
        <authorList>
            <consortium name="Pathogen Informatics"/>
            <person name="Doyle S."/>
        </authorList>
    </citation>
    <scope>NUCLEOTIDE SEQUENCE [LARGE SCALE GENOMIC DNA]</scope>
    <source>
        <strain evidence="1 2">NCTC13645</strain>
    </source>
</reference>
<name>A0A380P1Z9_WEIVI</name>
<sequence>MNRQDLIDELVESIRSLGVDFRAVEHLDAIAVINPTKNVGAYDTYRATPRL</sequence>
<dbReference type="EMBL" id="UHIV01000004">
    <property type="protein sequence ID" value="SUP58804.1"/>
    <property type="molecule type" value="Genomic_DNA"/>
</dbReference>
<accession>A0A380P1Z9</accession>
<evidence type="ECO:0000313" key="2">
    <source>
        <dbReference type="Proteomes" id="UP000254621"/>
    </source>
</evidence>
<evidence type="ECO:0000313" key="1">
    <source>
        <dbReference type="EMBL" id="SUP58804.1"/>
    </source>
</evidence>
<gene>
    <name evidence="1" type="ORF">NCTC13645_01052</name>
</gene>